<organism evidence="2 3">
    <name type="scientific">Kibdelosporangium phytohabitans</name>
    <dbReference type="NCBI Taxonomy" id="860235"/>
    <lineage>
        <taxon>Bacteria</taxon>
        <taxon>Bacillati</taxon>
        <taxon>Actinomycetota</taxon>
        <taxon>Actinomycetes</taxon>
        <taxon>Pseudonocardiales</taxon>
        <taxon>Pseudonocardiaceae</taxon>
        <taxon>Kibdelosporangium</taxon>
    </lineage>
</organism>
<dbReference type="Proteomes" id="UP000063699">
    <property type="component" value="Chromosome"/>
</dbReference>
<evidence type="ECO:0000313" key="2">
    <source>
        <dbReference type="EMBL" id="ALG08231.1"/>
    </source>
</evidence>
<evidence type="ECO:0000259" key="1">
    <source>
        <dbReference type="Pfam" id="PF01068"/>
    </source>
</evidence>
<reference evidence="2 3" key="1">
    <citation type="submission" date="2015-07" db="EMBL/GenBank/DDBJ databases">
        <title>Genome sequencing of Kibdelosporangium phytohabitans.</title>
        <authorList>
            <person name="Qin S."/>
            <person name="Xing K."/>
        </authorList>
    </citation>
    <scope>NUCLEOTIDE SEQUENCE [LARGE SCALE GENOMIC DNA]</scope>
    <source>
        <strain evidence="2 3">KLBMP1111</strain>
    </source>
</reference>
<keyword evidence="3" id="KW-1185">Reference proteome</keyword>
<dbReference type="GO" id="GO:0003910">
    <property type="term" value="F:DNA ligase (ATP) activity"/>
    <property type="evidence" value="ECO:0007669"/>
    <property type="project" value="InterPro"/>
</dbReference>
<dbReference type="SUPFAM" id="SSF56091">
    <property type="entry name" value="DNA ligase/mRNA capping enzyme, catalytic domain"/>
    <property type="match status" value="1"/>
</dbReference>
<dbReference type="EMBL" id="CP012752">
    <property type="protein sequence ID" value="ALG08231.1"/>
    <property type="molecule type" value="Genomic_DNA"/>
</dbReference>
<dbReference type="STRING" id="860235.AOZ06_16105"/>
<sequence>MVGRHRRDVSSTPSHDVPAWIEPVLAKPDSGRLRSGPEWTDEYKLDGYRACMQVAPDGTTALTSRNGIVVTDGFPSLAGVLAPGLDGRAAVLDGEIVVYNEAGQIDFGALQERRGQYRRHSRITRGGTPFEGADARFLAFDRLRLGAESLLDAP</sequence>
<dbReference type="KEGG" id="kphy:AOZ06_16105"/>
<dbReference type="InterPro" id="IPR012310">
    <property type="entry name" value="DNA_ligase_ATP-dep_cent"/>
</dbReference>
<accession>A0A0N7F3C3</accession>
<dbReference type="GO" id="GO:0005524">
    <property type="term" value="F:ATP binding"/>
    <property type="evidence" value="ECO:0007669"/>
    <property type="project" value="InterPro"/>
</dbReference>
<dbReference type="Pfam" id="PF01068">
    <property type="entry name" value="DNA_ligase_A_M"/>
    <property type="match status" value="1"/>
</dbReference>
<gene>
    <name evidence="2" type="ORF">AOZ06_16105</name>
</gene>
<evidence type="ECO:0000313" key="3">
    <source>
        <dbReference type="Proteomes" id="UP000063699"/>
    </source>
</evidence>
<feature type="domain" description="ATP-dependent DNA ligase family profile" evidence="1">
    <location>
        <begin position="36"/>
        <end position="154"/>
    </location>
</feature>
<proteinExistence type="predicted"/>
<name>A0A0N7F3C3_9PSEU</name>
<protein>
    <recommendedName>
        <fullName evidence="1">ATP-dependent DNA ligase family profile domain-containing protein</fullName>
    </recommendedName>
</protein>
<dbReference type="GO" id="GO:0006310">
    <property type="term" value="P:DNA recombination"/>
    <property type="evidence" value="ECO:0007669"/>
    <property type="project" value="InterPro"/>
</dbReference>
<dbReference type="AlphaFoldDB" id="A0A0N7F3C3"/>
<dbReference type="Gene3D" id="3.30.470.30">
    <property type="entry name" value="DNA ligase/mRNA capping enzyme"/>
    <property type="match status" value="1"/>
</dbReference>
<dbReference type="GO" id="GO:0006281">
    <property type="term" value="P:DNA repair"/>
    <property type="evidence" value="ECO:0007669"/>
    <property type="project" value="InterPro"/>
</dbReference>